<dbReference type="PANTHER" id="PTHR43798:SF31">
    <property type="entry name" value="AB HYDROLASE SUPERFAMILY PROTEIN YCLE"/>
    <property type="match status" value="1"/>
</dbReference>
<dbReference type="PRINTS" id="PR00412">
    <property type="entry name" value="EPOXHYDRLASE"/>
</dbReference>
<dbReference type="InterPro" id="IPR050266">
    <property type="entry name" value="AB_hydrolase_sf"/>
</dbReference>
<dbReference type="Pfam" id="PF00561">
    <property type="entry name" value="Abhydrolase_1"/>
    <property type="match status" value="1"/>
</dbReference>
<dbReference type="PANTHER" id="PTHR43798">
    <property type="entry name" value="MONOACYLGLYCEROL LIPASE"/>
    <property type="match status" value="1"/>
</dbReference>
<evidence type="ECO:0000256" key="1">
    <source>
        <dbReference type="ARBA" id="ARBA00022801"/>
    </source>
</evidence>
<name>A0ABV3SVR7_9ACTN</name>
<gene>
    <name evidence="3" type="ORF">AB3X52_05260</name>
</gene>
<sequence>MTTEPTQAAPDGKIGPDRVVQVPVPGGQLTVAVRDVADPDAPTVLLIHGITASHHAWDLVADRLPGVRLVAPDLRGRGRSNEVTGEVGMARHADDMAAVLDALGVARATVVGHSMGGFVAVVLAHRHPERVSRLVLVDGGLPFELPPGVPVEEVIKVVLGPTAARLAMRFASVEDYFDFWRRHPAFLDVAWSDYLAGYFAYDLVGEAPELRPAASYDVAAGDNVDLLTGEVVPAAVAALAQPTCFITVPLGLQAEPPGLYRAERVPELLAALPLTVPHRRLEQFNHYTVIMTPEGADAVAAIIRDHLAA</sequence>
<dbReference type="PRINTS" id="PR00111">
    <property type="entry name" value="ABHYDROLASE"/>
</dbReference>
<accession>A0ABV3SVR7</accession>
<protein>
    <submittedName>
        <fullName evidence="3">Alpha/beta fold hydrolase</fullName>
    </submittedName>
</protein>
<dbReference type="Gene3D" id="3.40.50.1820">
    <property type="entry name" value="alpha/beta hydrolase"/>
    <property type="match status" value="1"/>
</dbReference>
<proteinExistence type="predicted"/>
<evidence type="ECO:0000313" key="4">
    <source>
        <dbReference type="Proteomes" id="UP001556631"/>
    </source>
</evidence>
<comment type="caution">
    <text evidence="3">The sequence shown here is derived from an EMBL/GenBank/DDBJ whole genome shotgun (WGS) entry which is preliminary data.</text>
</comment>
<dbReference type="GO" id="GO:0016787">
    <property type="term" value="F:hydrolase activity"/>
    <property type="evidence" value="ECO:0007669"/>
    <property type="project" value="UniProtKB-KW"/>
</dbReference>
<organism evidence="3 4">
    <name type="scientific">Nocardioides eburneus</name>
    <dbReference type="NCBI Taxonomy" id="3231482"/>
    <lineage>
        <taxon>Bacteria</taxon>
        <taxon>Bacillati</taxon>
        <taxon>Actinomycetota</taxon>
        <taxon>Actinomycetes</taxon>
        <taxon>Propionibacteriales</taxon>
        <taxon>Nocardioidaceae</taxon>
        <taxon>Nocardioides</taxon>
    </lineage>
</organism>
<dbReference type="InterPro" id="IPR000639">
    <property type="entry name" value="Epox_hydrolase-like"/>
</dbReference>
<dbReference type="InterPro" id="IPR029058">
    <property type="entry name" value="AB_hydrolase_fold"/>
</dbReference>
<dbReference type="Proteomes" id="UP001556631">
    <property type="component" value="Unassembled WGS sequence"/>
</dbReference>
<keyword evidence="4" id="KW-1185">Reference proteome</keyword>
<evidence type="ECO:0000259" key="2">
    <source>
        <dbReference type="Pfam" id="PF00561"/>
    </source>
</evidence>
<feature type="domain" description="AB hydrolase-1" evidence="2">
    <location>
        <begin position="42"/>
        <end position="143"/>
    </location>
</feature>
<reference evidence="3 4" key="1">
    <citation type="submission" date="2024-07" db="EMBL/GenBank/DDBJ databases">
        <authorList>
            <person name="Lee S."/>
            <person name="Kang M."/>
        </authorList>
    </citation>
    <scope>NUCLEOTIDE SEQUENCE [LARGE SCALE GENOMIC DNA]</scope>
    <source>
        <strain evidence="3 4">DS6</strain>
    </source>
</reference>
<evidence type="ECO:0000313" key="3">
    <source>
        <dbReference type="EMBL" id="MEX0427021.1"/>
    </source>
</evidence>
<dbReference type="SUPFAM" id="SSF53474">
    <property type="entry name" value="alpha/beta-Hydrolases"/>
    <property type="match status" value="1"/>
</dbReference>
<dbReference type="RefSeq" id="WP_367992003.1">
    <property type="nucleotide sequence ID" value="NZ_JBFPJR010000006.1"/>
</dbReference>
<keyword evidence="1 3" id="KW-0378">Hydrolase</keyword>
<dbReference type="InterPro" id="IPR000073">
    <property type="entry name" value="AB_hydrolase_1"/>
</dbReference>
<dbReference type="EMBL" id="JBFPJR010000006">
    <property type="protein sequence ID" value="MEX0427021.1"/>
    <property type="molecule type" value="Genomic_DNA"/>
</dbReference>